<dbReference type="PROSITE" id="PS50003">
    <property type="entry name" value="PH_DOMAIN"/>
    <property type="match status" value="1"/>
</dbReference>
<dbReference type="PANTHER" id="PTHR23180">
    <property type="entry name" value="CENTAURIN/ARF"/>
    <property type="match status" value="1"/>
</dbReference>
<comment type="caution">
    <text evidence="5">The sequence shown here is derived from an EMBL/GenBank/DDBJ whole genome shotgun (WGS) entry which is preliminary data.</text>
</comment>
<feature type="compositionally biased region" description="Low complexity" evidence="3">
    <location>
        <begin position="66"/>
        <end position="78"/>
    </location>
</feature>
<evidence type="ECO:0000256" key="3">
    <source>
        <dbReference type="SAM" id="MobiDB-lite"/>
    </source>
</evidence>
<feature type="region of interest" description="Disordered" evidence="3">
    <location>
        <begin position="199"/>
        <end position="284"/>
    </location>
</feature>
<feature type="region of interest" description="Disordered" evidence="3">
    <location>
        <begin position="1"/>
        <end position="89"/>
    </location>
</feature>
<feature type="compositionally biased region" description="Polar residues" evidence="3">
    <location>
        <begin position="1"/>
        <end position="28"/>
    </location>
</feature>
<dbReference type="Gene3D" id="2.30.29.30">
    <property type="entry name" value="Pleckstrin-homology domain (PH domain)/Phosphotyrosine-binding domain (PTB)"/>
    <property type="match status" value="1"/>
</dbReference>
<dbReference type="PANTHER" id="PTHR23180:SF160">
    <property type="entry name" value="ADP-RIBOSYLATION FACTOR GTPASE-ACTIVATING PROTEIN EFFECTOR PROTEIN 1"/>
    <property type="match status" value="1"/>
</dbReference>
<protein>
    <recommendedName>
        <fullName evidence="4">PH domain-containing protein</fullName>
    </recommendedName>
</protein>
<dbReference type="Pfam" id="PF00169">
    <property type="entry name" value="PH"/>
    <property type="match status" value="1"/>
</dbReference>
<evidence type="ECO:0000313" key="5">
    <source>
        <dbReference type="EMBL" id="KAG2185096.1"/>
    </source>
</evidence>
<keyword evidence="1" id="KW-0479">Metal-binding</keyword>
<feature type="domain" description="PH" evidence="4">
    <location>
        <begin position="93"/>
        <end position="194"/>
    </location>
</feature>
<dbReference type="OrthoDB" id="2435866at2759"/>
<proteinExistence type="predicted"/>
<evidence type="ECO:0000259" key="4">
    <source>
        <dbReference type="PROSITE" id="PS50003"/>
    </source>
</evidence>
<name>A0A8H7Q3E4_MORIS</name>
<organism evidence="5 6">
    <name type="scientific">Mortierella isabellina</name>
    <name type="common">Filamentous fungus</name>
    <name type="synonym">Umbelopsis isabellina</name>
    <dbReference type="NCBI Taxonomy" id="91625"/>
    <lineage>
        <taxon>Eukaryota</taxon>
        <taxon>Fungi</taxon>
        <taxon>Fungi incertae sedis</taxon>
        <taxon>Mucoromycota</taxon>
        <taxon>Mucoromycotina</taxon>
        <taxon>Umbelopsidomycetes</taxon>
        <taxon>Umbelopsidales</taxon>
        <taxon>Umbelopsidaceae</taxon>
        <taxon>Umbelopsis</taxon>
    </lineage>
</organism>
<evidence type="ECO:0000256" key="2">
    <source>
        <dbReference type="ARBA" id="ARBA00022833"/>
    </source>
</evidence>
<evidence type="ECO:0000313" key="6">
    <source>
        <dbReference type="Proteomes" id="UP000654370"/>
    </source>
</evidence>
<dbReference type="AlphaFoldDB" id="A0A8H7Q3E4"/>
<feature type="compositionally biased region" description="Pro residues" evidence="3">
    <location>
        <begin position="269"/>
        <end position="284"/>
    </location>
</feature>
<feature type="compositionally biased region" description="Polar residues" evidence="3">
    <location>
        <begin position="199"/>
        <end position="216"/>
    </location>
</feature>
<dbReference type="GO" id="GO:0005096">
    <property type="term" value="F:GTPase activator activity"/>
    <property type="evidence" value="ECO:0007669"/>
    <property type="project" value="InterPro"/>
</dbReference>
<evidence type="ECO:0000256" key="1">
    <source>
        <dbReference type="ARBA" id="ARBA00022723"/>
    </source>
</evidence>
<sequence length="284" mass="32106">MTSNTLDSMATQNQIDIRRTATTPNRTIMSVLDHSKPPEPNYYHPRSRSSSQNSENEFKDITPTRSSSQSSSDNSTIRSKGRSSSWTSQSQIPATMSGWLLRHNATHFTFTTPWKRYYYVLSDNALHEYKTDKSDSPHRDQLDLSSDTLVFVNEGFPGKTYVLEIRKPGRRMCLQCNDAESMKQWMHYLKQSIAQIKRSNSLQRSASITNSTIGRISQDETSSHSINENTSQTMHDTHTPPITSQPPQVIEPQSKKLSRTSSKLNDLPPQLPPPSRSPPPVPNA</sequence>
<reference evidence="5" key="1">
    <citation type="submission" date="2020-12" db="EMBL/GenBank/DDBJ databases">
        <title>Metabolic potential, ecology and presence of endohyphal bacteria is reflected in genomic diversity of Mucoromycotina.</title>
        <authorList>
            <person name="Muszewska A."/>
            <person name="Okrasinska A."/>
            <person name="Steczkiewicz K."/>
            <person name="Drgas O."/>
            <person name="Orlowska M."/>
            <person name="Perlinska-Lenart U."/>
            <person name="Aleksandrzak-Piekarczyk T."/>
            <person name="Szatraj K."/>
            <person name="Zielenkiewicz U."/>
            <person name="Pilsyk S."/>
            <person name="Malc E."/>
            <person name="Mieczkowski P."/>
            <person name="Kruszewska J.S."/>
            <person name="Biernat P."/>
            <person name="Pawlowska J."/>
        </authorList>
    </citation>
    <scope>NUCLEOTIDE SEQUENCE</scope>
    <source>
        <strain evidence="5">WA0000067209</strain>
    </source>
</reference>
<keyword evidence="2" id="KW-0862">Zinc</keyword>
<feature type="compositionally biased region" description="Polar residues" evidence="3">
    <location>
        <begin position="223"/>
        <end position="247"/>
    </location>
</feature>
<dbReference type="InterPro" id="IPR011993">
    <property type="entry name" value="PH-like_dom_sf"/>
</dbReference>
<accession>A0A8H7Q3E4</accession>
<dbReference type="SUPFAM" id="SSF50729">
    <property type="entry name" value="PH domain-like"/>
    <property type="match status" value="1"/>
</dbReference>
<dbReference type="EMBL" id="JAEPQZ010000002">
    <property type="protein sequence ID" value="KAG2185096.1"/>
    <property type="molecule type" value="Genomic_DNA"/>
</dbReference>
<dbReference type="InterPro" id="IPR045258">
    <property type="entry name" value="ACAP1/2/3-like"/>
</dbReference>
<dbReference type="InterPro" id="IPR001849">
    <property type="entry name" value="PH_domain"/>
</dbReference>
<gene>
    <name evidence="5" type="ORF">INT43_001009</name>
</gene>
<keyword evidence="6" id="KW-1185">Reference proteome</keyword>
<dbReference type="CDD" id="cd00821">
    <property type="entry name" value="PH"/>
    <property type="match status" value="1"/>
</dbReference>
<dbReference type="SMART" id="SM00233">
    <property type="entry name" value="PH"/>
    <property type="match status" value="1"/>
</dbReference>
<dbReference type="Proteomes" id="UP000654370">
    <property type="component" value="Unassembled WGS sequence"/>
</dbReference>
<dbReference type="GO" id="GO:0046872">
    <property type="term" value="F:metal ion binding"/>
    <property type="evidence" value="ECO:0007669"/>
    <property type="project" value="UniProtKB-KW"/>
</dbReference>